<dbReference type="Proteomes" id="UP000702425">
    <property type="component" value="Unassembled WGS sequence"/>
</dbReference>
<evidence type="ECO:0000313" key="1">
    <source>
        <dbReference type="EMBL" id="NQE38386.1"/>
    </source>
</evidence>
<protein>
    <submittedName>
        <fullName evidence="1">Uncharacterized protein</fullName>
    </submittedName>
</protein>
<keyword evidence="2" id="KW-1185">Reference proteome</keyword>
<reference evidence="1 2" key="1">
    <citation type="journal article" date="2020" name="Sci. Rep.">
        <title>A novel cyanobacterial geosmin producer, revising GeoA distribution and dispersion patterns in Bacteria.</title>
        <authorList>
            <person name="Churro C."/>
            <person name="Semedo-Aguiar A.P."/>
            <person name="Silva A.D."/>
            <person name="Pereira-Leal J.B."/>
            <person name="Leite R.B."/>
        </authorList>
    </citation>
    <scope>NUCLEOTIDE SEQUENCE [LARGE SCALE GENOMIC DNA]</scope>
    <source>
        <strain evidence="1 2">IPMA8</strain>
    </source>
</reference>
<evidence type="ECO:0000313" key="2">
    <source>
        <dbReference type="Proteomes" id="UP000702425"/>
    </source>
</evidence>
<sequence>MADPLLRLGNTLLLCPVLLFYTDFWLETVIENHDWYIAIYSKLLVKPKLAIAKLGISSK</sequence>
<dbReference type="EMBL" id="SRRZ01000214">
    <property type="protein sequence ID" value="NQE38386.1"/>
    <property type="molecule type" value="Genomic_DNA"/>
</dbReference>
<accession>A0ABX2D7G9</accession>
<name>A0ABX2D7G9_9CYAN</name>
<gene>
    <name evidence="1" type="ORF">E5S67_06171</name>
</gene>
<comment type="caution">
    <text evidence="1">The sequence shown here is derived from an EMBL/GenBank/DDBJ whole genome shotgun (WGS) entry which is preliminary data.</text>
</comment>
<proteinExistence type="predicted"/>
<organism evidence="1 2">
    <name type="scientific">Microcoleus asticus IPMA8</name>
    <dbReference type="NCBI Taxonomy" id="2563858"/>
    <lineage>
        <taxon>Bacteria</taxon>
        <taxon>Bacillati</taxon>
        <taxon>Cyanobacteriota</taxon>
        <taxon>Cyanophyceae</taxon>
        <taxon>Oscillatoriophycideae</taxon>
        <taxon>Oscillatoriales</taxon>
        <taxon>Microcoleaceae</taxon>
        <taxon>Microcoleus</taxon>
        <taxon>Microcoleus asticus</taxon>
    </lineage>
</organism>